<dbReference type="InterPro" id="IPR027417">
    <property type="entry name" value="P-loop_NTPase"/>
</dbReference>
<dbReference type="PROSITE" id="PS51419">
    <property type="entry name" value="RAB"/>
    <property type="match status" value="1"/>
</dbReference>
<evidence type="ECO:0000313" key="5">
    <source>
        <dbReference type="Proteomes" id="UP000735302"/>
    </source>
</evidence>
<dbReference type="InterPro" id="IPR001806">
    <property type="entry name" value="Small_GTPase"/>
</dbReference>
<dbReference type="AlphaFoldDB" id="A0AAV4C819"/>
<dbReference type="GO" id="GO:0005525">
    <property type="term" value="F:GTP binding"/>
    <property type="evidence" value="ECO:0007669"/>
    <property type="project" value="InterPro"/>
</dbReference>
<dbReference type="EMBL" id="BLXT01006082">
    <property type="protein sequence ID" value="GFO28714.1"/>
    <property type="molecule type" value="Genomic_DNA"/>
</dbReference>
<feature type="region of interest" description="Disordered" evidence="3">
    <location>
        <begin position="171"/>
        <end position="190"/>
    </location>
</feature>
<dbReference type="GO" id="GO:0005886">
    <property type="term" value="C:plasma membrane"/>
    <property type="evidence" value="ECO:0007669"/>
    <property type="project" value="TreeGrafter"/>
</dbReference>
<reference evidence="4 5" key="1">
    <citation type="journal article" date="2021" name="Elife">
        <title>Chloroplast acquisition without the gene transfer in kleptoplastic sea slugs, Plakobranchus ocellatus.</title>
        <authorList>
            <person name="Maeda T."/>
            <person name="Takahashi S."/>
            <person name="Yoshida T."/>
            <person name="Shimamura S."/>
            <person name="Takaki Y."/>
            <person name="Nagai Y."/>
            <person name="Toyoda A."/>
            <person name="Suzuki Y."/>
            <person name="Arimoto A."/>
            <person name="Ishii H."/>
            <person name="Satoh N."/>
            <person name="Nishiyama T."/>
            <person name="Hasebe M."/>
            <person name="Maruyama T."/>
            <person name="Minagawa J."/>
            <person name="Obokata J."/>
            <person name="Shigenobu S."/>
        </authorList>
    </citation>
    <scope>NUCLEOTIDE SEQUENCE [LARGE SCALE GENOMIC DNA]</scope>
</reference>
<protein>
    <submittedName>
        <fullName evidence="4">GTP-binding protein rad</fullName>
    </submittedName>
</protein>
<evidence type="ECO:0000256" key="2">
    <source>
        <dbReference type="ARBA" id="ARBA00022553"/>
    </source>
</evidence>
<feature type="compositionally biased region" description="Low complexity" evidence="3">
    <location>
        <begin position="180"/>
        <end position="190"/>
    </location>
</feature>
<dbReference type="GO" id="GO:0003924">
    <property type="term" value="F:GTPase activity"/>
    <property type="evidence" value="ECO:0007669"/>
    <property type="project" value="InterPro"/>
</dbReference>
<dbReference type="PROSITE" id="PS51421">
    <property type="entry name" value="RAS"/>
    <property type="match status" value="1"/>
</dbReference>
<dbReference type="PANTHER" id="PTHR45775">
    <property type="entry name" value="RAD, GEM/KIR FAMILY MEMBER 2, ISOFORM C"/>
    <property type="match status" value="1"/>
</dbReference>
<keyword evidence="2" id="KW-0597">Phosphoprotein</keyword>
<sequence>MKAKSNPRSNRLIACRNYQFYKGQESLCDCMNFIKFQGTKKLVNFPQCGTAQFPLQLQRNYLDLHAVRAPDAFVIVFTIDDRSTFERATDLLYELRKMDDWTGPVILVANKCDLVRTKEMSTEEAKSVATTYDCKYIETSVVLNHNVDELLVGVVSQIRLNAQQTIGTGTSAQGANYDGSSSTGSAKESSCYGRSKHLLNKIFRKDHLSKSCENLNVKFPQLMLESVKSVEATFSYIRGVSYLMFLIPAGLGADNRARTCHIKSLWLIRQCPLSQGHQQPLHDDGRRIKPLKCLQFWELIENS</sequence>
<dbReference type="Pfam" id="PF00071">
    <property type="entry name" value="Ras"/>
    <property type="match status" value="1"/>
</dbReference>
<dbReference type="SMART" id="SM00173">
    <property type="entry name" value="RAS"/>
    <property type="match status" value="1"/>
</dbReference>
<dbReference type="SMART" id="SM00175">
    <property type="entry name" value="RAB"/>
    <property type="match status" value="1"/>
</dbReference>
<name>A0AAV4C819_9GAST</name>
<proteinExistence type="inferred from homology"/>
<evidence type="ECO:0000313" key="4">
    <source>
        <dbReference type="EMBL" id="GFO28714.1"/>
    </source>
</evidence>
<gene>
    <name evidence="4" type="ORF">PoB_005521900</name>
</gene>
<evidence type="ECO:0000256" key="1">
    <source>
        <dbReference type="ARBA" id="ARBA00008846"/>
    </source>
</evidence>
<dbReference type="Proteomes" id="UP000735302">
    <property type="component" value="Unassembled WGS sequence"/>
</dbReference>
<organism evidence="4 5">
    <name type="scientific">Plakobranchus ocellatus</name>
    <dbReference type="NCBI Taxonomy" id="259542"/>
    <lineage>
        <taxon>Eukaryota</taxon>
        <taxon>Metazoa</taxon>
        <taxon>Spiralia</taxon>
        <taxon>Lophotrochozoa</taxon>
        <taxon>Mollusca</taxon>
        <taxon>Gastropoda</taxon>
        <taxon>Heterobranchia</taxon>
        <taxon>Euthyneura</taxon>
        <taxon>Panpulmonata</taxon>
        <taxon>Sacoglossa</taxon>
        <taxon>Placobranchoidea</taxon>
        <taxon>Plakobranchidae</taxon>
        <taxon>Plakobranchus</taxon>
    </lineage>
</organism>
<dbReference type="PANTHER" id="PTHR45775:SF6">
    <property type="entry name" value="RAD, GEM_KIR FAMILY MEMBER 2, ISOFORM C"/>
    <property type="match status" value="1"/>
</dbReference>
<comment type="similarity">
    <text evidence="1">Belongs to the small GTPase superfamily. RGK family.</text>
</comment>
<dbReference type="SUPFAM" id="SSF52540">
    <property type="entry name" value="P-loop containing nucleoside triphosphate hydrolases"/>
    <property type="match status" value="1"/>
</dbReference>
<dbReference type="GO" id="GO:0005246">
    <property type="term" value="F:calcium channel regulator activity"/>
    <property type="evidence" value="ECO:0007669"/>
    <property type="project" value="TreeGrafter"/>
</dbReference>
<dbReference type="Gene3D" id="3.40.50.300">
    <property type="entry name" value="P-loop containing nucleotide triphosphate hydrolases"/>
    <property type="match status" value="1"/>
</dbReference>
<comment type="caution">
    <text evidence="4">The sequence shown here is derived from an EMBL/GenBank/DDBJ whole genome shotgun (WGS) entry which is preliminary data.</text>
</comment>
<accession>A0AAV4C819</accession>
<evidence type="ECO:0000256" key="3">
    <source>
        <dbReference type="SAM" id="MobiDB-lite"/>
    </source>
</evidence>
<dbReference type="InterPro" id="IPR051641">
    <property type="entry name" value="RGK_GTP-binding_reg"/>
</dbReference>
<keyword evidence="5" id="KW-1185">Reference proteome</keyword>